<organism evidence="3 4">
    <name type="scientific">Sphingorhabdus buctiana</name>
    <dbReference type="NCBI Taxonomy" id="1508805"/>
    <lineage>
        <taxon>Bacteria</taxon>
        <taxon>Pseudomonadati</taxon>
        <taxon>Pseudomonadota</taxon>
        <taxon>Alphaproteobacteria</taxon>
        <taxon>Sphingomonadales</taxon>
        <taxon>Sphingomonadaceae</taxon>
        <taxon>Sphingorhabdus</taxon>
    </lineage>
</organism>
<name>A0ABW4M8M5_9SPHN</name>
<dbReference type="SUPFAM" id="SSF110997">
    <property type="entry name" value="Sporulation related repeat"/>
    <property type="match status" value="1"/>
</dbReference>
<gene>
    <name evidence="3" type="ORF">ACFSAG_00870</name>
</gene>
<evidence type="ECO:0000313" key="3">
    <source>
        <dbReference type="EMBL" id="MFD1765391.1"/>
    </source>
</evidence>
<feature type="transmembrane region" description="Helical" evidence="1">
    <location>
        <begin position="38"/>
        <end position="59"/>
    </location>
</feature>
<evidence type="ECO:0000256" key="1">
    <source>
        <dbReference type="SAM" id="Phobius"/>
    </source>
</evidence>
<dbReference type="PROSITE" id="PS51724">
    <property type="entry name" value="SPOR"/>
    <property type="match status" value="1"/>
</dbReference>
<keyword evidence="4" id="KW-1185">Reference proteome</keyword>
<dbReference type="Pfam" id="PF05036">
    <property type="entry name" value="SPOR"/>
    <property type="match status" value="1"/>
</dbReference>
<dbReference type="Gene3D" id="3.30.70.1070">
    <property type="entry name" value="Sporulation related repeat"/>
    <property type="match status" value="1"/>
</dbReference>
<dbReference type="InterPro" id="IPR007730">
    <property type="entry name" value="SPOR-like_dom"/>
</dbReference>
<keyword evidence="1" id="KW-0472">Membrane</keyword>
<accession>A0ABW4M8M5</accession>
<dbReference type="InterPro" id="IPR036680">
    <property type="entry name" value="SPOR-like_sf"/>
</dbReference>
<protein>
    <submittedName>
        <fullName evidence="3">SPOR domain-containing protein</fullName>
    </submittedName>
</protein>
<sequence>MTDNDRDEDLGLDDADRLPWLETADGYEYEETASPLKVAGLVLAGLALLAAIVGGIYWIQRSQSGGASGNGELIAAQEGDYKVAPTDREGKSFEGEGDAAFAASEGKKVEVSIDPAKAKAAAQAPAPAPVAAPQAQGATPAGAGFVQLGAFSDSAKADQAWAAMGKRFGFLSGLNRRIAEGAAEGGRKVYRLQAVAANPAAAQQLCAKLKAAGENCMVVK</sequence>
<dbReference type="Proteomes" id="UP001597215">
    <property type="component" value="Unassembled WGS sequence"/>
</dbReference>
<comment type="caution">
    <text evidence="3">The sequence shown here is derived from an EMBL/GenBank/DDBJ whole genome shotgun (WGS) entry which is preliminary data.</text>
</comment>
<feature type="domain" description="SPOR" evidence="2">
    <location>
        <begin position="138"/>
        <end position="220"/>
    </location>
</feature>
<dbReference type="RefSeq" id="WP_381510631.1">
    <property type="nucleotide sequence ID" value="NZ_JBHUEL010000002.1"/>
</dbReference>
<keyword evidence="1" id="KW-1133">Transmembrane helix</keyword>
<evidence type="ECO:0000313" key="4">
    <source>
        <dbReference type="Proteomes" id="UP001597215"/>
    </source>
</evidence>
<keyword evidence="1" id="KW-0812">Transmembrane</keyword>
<evidence type="ECO:0000259" key="2">
    <source>
        <dbReference type="PROSITE" id="PS51724"/>
    </source>
</evidence>
<reference evidence="4" key="1">
    <citation type="journal article" date="2019" name="Int. J. Syst. Evol. Microbiol.">
        <title>The Global Catalogue of Microorganisms (GCM) 10K type strain sequencing project: providing services to taxonomists for standard genome sequencing and annotation.</title>
        <authorList>
            <consortium name="The Broad Institute Genomics Platform"/>
            <consortium name="The Broad Institute Genome Sequencing Center for Infectious Disease"/>
            <person name="Wu L."/>
            <person name="Ma J."/>
        </authorList>
    </citation>
    <scope>NUCLEOTIDE SEQUENCE [LARGE SCALE GENOMIC DNA]</scope>
    <source>
        <strain evidence="4">CGMCC 1.12449</strain>
    </source>
</reference>
<proteinExistence type="predicted"/>
<dbReference type="EMBL" id="JBHUEL010000002">
    <property type="protein sequence ID" value="MFD1765391.1"/>
    <property type="molecule type" value="Genomic_DNA"/>
</dbReference>